<feature type="region of interest" description="Disordered" evidence="4">
    <location>
        <begin position="226"/>
        <end position="272"/>
    </location>
</feature>
<dbReference type="Pfam" id="PF00015">
    <property type="entry name" value="MCPsignal"/>
    <property type="match status" value="1"/>
</dbReference>
<dbReference type="PROSITE" id="PS50111">
    <property type="entry name" value="CHEMOTAXIS_TRANSDUC_2"/>
    <property type="match status" value="1"/>
</dbReference>
<dbReference type="Gene3D" id="1.10.287.950">
    <property type="entry name" value="Methyl-accepting chemotaxis protein"/>
    <property type="match status" value="1"/>
</dbReference>
<protein>
    <submittedName>
        <fullName evidence="8">Methyl-accepting chemotaxis protein</fullName>
    </submittedName>
</protein>
<dbReference type="PROSITE" id="PS50885">
    <property type="entry name" value="HAMP"/>
    <property type="match status" value="1"/>
</dbReference>
<keyword evidence="5" id="KW-0812">Transmembrane</keyword>
<name>A0ABT4LGF5_9PROT</name>
<evidence type="ECO:0000313" key="9">
    <source>
        <dbReference type="Proteomes" id="UP001069802"/>
    </source>
</evidence>
<evidence type="ECO:0000256" key="3">
    <source>
        <dbReference type="PROSITE-ProRule" id="PRU00284"/>
    </source>
</evidence>
<dbReference type="Proteomes" id="UP001069802">
    <property type="component" value="Unassembled WGS sequence"/>
</dbReference>
<keyword evidence="1 3" id="KW-0807">Transducer</keyword>
<evidence type="ECO:0000256" key="1">
    <source>
        <dbReference type="ARBA" id="ARBA00023224"/>
    </source>
</evidence>
<proteinExistence type="inferred from homology"/>
<feature type="domain" description="HAMP" evidence="7">
    <location>
        <begin position="354"/>
        <end position="400"/>
    </location>
</feature>
<evidence type="ECO:0000259" key="6">
    <source>
        <dbReference type="PROSITE" id="PS50111"/>
    </source>
</evidence>
<comment type="caution">
    <text evidence="8">The sequence shown here is derived from an EMBL/GenBank/DDBJ whole genome shotgun (WGS) entry which is preliminary data.</text>
</comment>
<feature type="compositionally biased region" description="Acidic residues" evidence="4">
    <location>
        <begin position="234"/>
        <end position="248"/>
    </location>
</feature>
<organism evidence="8 9">
    <name type="scientific">Kiloniella laminariae</name>
    <dbReference type="NCBI Taxonomy" id="454162"/>
    <lineage>
        <taxon>Bacteria</taxon>
        <taxon>Pseudomonadati</taxon>
        <taxon>Pseudomonadota</taxon>
        <taxon>Alphaproteobacteria</taxon>
        <taxon>Rhodospirillales</taxon>
        <taxon>Kiloniellaceae</taxon>
        <taxon>Kiloniella</taxon>
    </lineage>
</organism>
<dbReference type="PANTHER" id="PTHR32089">
    <property type="entry name" value="METHYL-ACCEPTING CHEMOTAXIS PROTEIN MCPB"/>
    <property type="match status" value="1"/>
</dbReference>
<accession>A0ABT4LGF5</accession>
<dbReference type="Gene3D" id="3.30.450.20">
    <property type="entry name" value="PAS domain"/>
    <property type="match status" value="1"/>
</dbReference>
<dbReference type="InterPro" id="IPR004089">
    <property type="entry name" value="MCPsignal_dom"/>
</dbReference>
<gene>
    <name evidence="8" type="ORF">O4H49_05380</name>
</gene>
<feature type="domain" description="Methyl-accepting transducer" evidence="6">
    <location>
        <begin position="504"/>
        <end position="751"/>
    </location>
</feature>
<dbReference type="EMBL" id="JAPWGY010000002">
    <property type="protein sequence ID" value="MCZ4280196.1"/>
    <property type="molecule type" value="Genomic_DNA"/>
</dbReference>
<feature type="compositionally biased region" description="Low complexity" evidence="4">
    <location>
        <begin position="249"/>
        <end position="263"/>
    </location>
</feature>
<dbReference type="SUPFAM" id="SSF58104">
    <property type="entry name" value="Methyl-accepting chemotaxis protein (MCP) signaling domain"/>
    <property type="match status" value="1"/>
</dbReference>
<keyword evidence="5" id="KW-0472">Membrane</keyword>
<feature type="transmembrane region" description="Helical" evidence="5">
    <location>
        <begin position="330"/>
        <end position="351"/>
    </location>
</feature>
<dbReference type="Gene3D" id="6.10.340.10">
    <property type="match status" value="1"/>
</dbReference>
<evidence type="ECO:0000256" key="5">
    <source>
        <dbReference type="SAM" id="Phobius"/>
    </source>
</evidence>
<dbReference type="RefSeq" id="WP_269422407.1">
    <property type="nucleotide sequence ID" value="NZ_JAPWGY010000002.1"/>
</dbReference>
<sequence length="786" mass="85754">MPESSHPSKTTIWTLRKILLIIGLLASAAIVAAQFWSFEKYKNFSLETLNRENASQFRLMIQERIRQKYEPFLYTAGSDWARESRLVKAIAGKDPAEVALFDKWYRDNKEIQNGEISLISTHFYTPEMDLIVSSQNGSVTDTALILEELKNRDKGAQRKPVSYIWADANGRPLHSTIFPVGGFKVTGFVELVTDPMQYLSGLSETLGADITIYDPSNKDTGYAFHEERPKPEVVETETAEEVNTEESTAEATTGAENGAEPATDPAVATDESTNKTVEFEDGLTLVGSIANITITIPGNNGKTWARATLVRDVSDFAEGTSDLTEDAIKVLAGVFLITWLLAFLMLRFAVFGKLKAFAKAMTSISDGNVDVAPPTVGPDEFRTMANALARLSNSVSQVFQLQNMVETSPMATVMIDLEGRISFANLKARQFINTDNPDQDISGADGNFFGLENAAYAEIINPENLPTTQLVKVRNQQLEVSASSVADSSGDIKASMLTWVDVTDRETNREAASHLINNVRRVADRVSALSQNLEQTSTSLNNQSNTVTEQAKNAQDLAQNGYDSAQGVTKTTETMSLDIRTINSESDRARNTSNEAIGHLSKASETVSELKNSSDRINQINELITKITNQTKILAMNATIEAARAGEAGRGFGVVASEVKALAEQTASATDQVAAMIRELQEHAQATTDTMKNIDTVMKQVGQTQNKISDSINEQDRAAGEIAQNIESMAQGSHQIVELVNAVHSQSLNTGTSAQSLLGTSKELGEEATKLNERLTEYQNLLDKTS</sequence>
<keyword evidence="9" id="KW-1185">Reference proteome</keyword>
<reference evidence="8" key="1">
    <citation type="submission" date="2022-12" db="EMBL/GenBank/DDBJ databases">
        <title>Bacterial isolates from different developmental stages of Nematostella vectensis.</title>
        <authorList>
            <person name="Fraune S."/>
        </authorList>
    </citation>
    <scope>NUCLEOTIDE SEQUENCE</scope>
    <source>
        <strain evidence="8">G21630-S1</strain>
    </source>
</reference>
<dbReference type="InterPro" id="IPR003660">
    <property type="entry name" value="HAMP_dom"/>
</dbReference>
<dbReference type="PANTHER" id="PTHR32089:SF112">
    <property type="entry name" value="LYSOZYME-LIKE PROTEIN-RELATED"/>
    <property type="match status" value="1"/>
</dbReference>
<evidence type="ECO:0000313" key="8">
    <source>
        <dbReference type="EMBL" id="MCZ4280196.1"/>
    </source>
</evidence>
<keyword evidence="5" id="KW-1133">Transmembrane helix</keyword>
<evidence type="ECO:0000256" key="2">
    <source>
        <dbReference type="ARBA" id="ARBA00029447"/>
    </source>
</evidence>
<evidence type="ECO:0000256" key="4">
    <source>
        <dbReference type="SAM" id="MobiDB-lite"/>
    </source>
</evidence>
<dbReference type="SMART" id="SM00283">
    <property type="entry name" value="MA"/>
    <property type="match status" value="1"/>
</dbReference>
<comment type="similarity">
    <text evidence="2">Belongs to the methyl-accepting chemotaxis (MCP) protein family.</text>
</comment>
<evidence type="ECO:0000259" key="7">
    <source>
        <dbReference type="PROSITE" id="PS50885"/>
    </source>
</evidence>